<keyword evidence="5" id="KW-1185">Reference proteome</keyword>
<dbReference type="Proteomes" id="UP001432322">
    <property type="component" value="Unassembled WGS sequence"/>
</dbReference>
<feature type="region of interest" description="Disordered" evidence="2">
    <location>
        <begin position="655"/>
        <end position="674"/>
    </location>
</feature>
<keyword evidence="1" id="KW-0863">Zinc-finger</keyword>
<evidence type="ECO:0000259" key="3">
    <source>
        <dbReference type="PROSITE" id="PS50157"/>
    </source>
</evidence>
<feature type="non-terminal residue" evidence="4">
    <location>
        <position position="1"/>
    </location>
</feature>
<keyword evidence="1" id="KW-0862">Zinc</keyword>
<name>A0AAV5W940_9BILA</name>
<evidence type="ECO:0000313" key="5">
    <source>
        <dbReference type="Proteomes" id="UP001432322"/>
    </source>
</evidence>
<sequence>FQPASLSGVDSIPTRFRWNRYSHMTDVIELDSDEDIGIIEDDKKNAGASIDIVNSVPLDLSSIFGSAPMPKSLNTNGHHPARFSHQTIARPPPTFQRTIPTATVRLATNGYGMTPQRYMAPPGIGIRSSTTSTHTTSFHTLPRPIPQQFGRPLMNSMHNGSMNAMRNVQPAATAVMKMRLQLAQNGSYQRVPVREAPVVPPPVIELAEEVSDHRLYNYAFDAEKRGAPRREKPDGVMSNHRFRCTYGSCTKLIFGNINFMNHAWSHVAVWKATDESECERGKTDVDAISCCTQCMARFETPYAMQVHYTRAHSRIEQAVSINTCAICEKELTSLRHHLSRHNPTDAPFRCPGCSYRCTLRMHLYDHFCRRHAHGTMLMCPFCSFSTTVNTQRKRKHAIKAADFIHHLRRHELVSDKRDINRVNLNGSHDAETIEFDPVEASSNRRRIACDKCSKCFTNQNDRCNHLALEHAPLKKNYVIRKRKMETRTRRKGELTFIARGKHAMCNDCQKLEIEERPKKCVLCARAVFSIHSVAAKNISYSDNVVRAGVYTLAKLHVQLGRCACGFSSRSGNRLAAHFYACKRLMRVQLMSKERNKEKVEREPTKEEEKQEKTELAIFAIEKEKRPNEEGEEALRETLRRLTSEVEKEIYDRIAIATAPPPKKPSSKNALPSDPNEALDLLIERLPTLDYDLTEAMQFRCRIARNDYAESEKEFKELMARREED</sequence>
<protein>
    <recommendedName>
        <fullName evidence="3">C2H2-type domain-containing protein</fullName>
    </recommendedName>
</protein>
<evidence type="ECO:0000256" key="1">
    <source>
        <dbReference type="PROSITE-ProRule" id="PRU00042"/>
    </source>
</evidence>
<keyword evidence="1" id="KW-0479">Metal-binding</keyword>
<accession>A0AAV5W940</accession>
<feature type="domain" description="C2H2-type" evidence="3">
    <location>
        <begin position="447"/>
        <end position="475"/>
    </location>
</feature>
<dbReference type="GO" id="GO:0008270">
    <property type="term" value="F:zinc ion binding"/>
    <property type="evidence" value="ECO:0007669"/>
    <property type="project" value="UniProtKB-KW"/>
</dbReference>
<dbReference type="SMART" id="SM00355">
    <property type="entry name" value="ZnF_C2H2"/>
    <property type="match status" value="6"/>
</dbReference>
<dbReference type="PROSITE" id="PS50157">
    <property type="entry name" value="ZINC_FINGER_C2H2_2"/>
    <property type="match status" value="1"/>
</dbReference>
<dbReference type="AlphaFoldDB" id="A0AAV5W940"/>
<proteinExistence type="predicted"/>
<organism evidence="4 5">
    <name type="scientific">Pristionchus fissidentatus</name>
    <dbReference type="NCBI Taxonomy" id="1538716"/>
    <lineage>
        <taxon>Eukaryota</taxon>
        <taxon>Metazoa</taxon>
        <taxon>Ecdysozoa</taxon>
        <taxon>Nematoda</taxon>
        <taxon>Chromadorea</taxon>
        <taxon>Rhabditida</taxon>
        <taxon>Rhabditina</taxon>
        <taxon>Diplogasteromorpha</taxon>
        <taxon>Diplogasteroidea</taxon>
        <taxon>Neodiplogasteridae</taxon>
        <taxon>Pristionchus</taxon>
    </lineage>
</organism>
<gene>
    <name evidence="4" type="ORF">PFISCL1PPCAC_18809</name>
</gene>
<dbReference type="EMBL" id="BTSY01000005">
    <property type="protein sequence ID" value="GMT27512.1"/>
    <property type="molecule type" value="Genomic_DNA"/>
</dbReference>
<dbReference type="InterPro" id="IPR013087">
    <property type="entry name" value="Znf_C2H2_type"/>
</dbReference>
<comment type="caution">
    <text evidence="4">The sequence shown here is derived from an EMBL/GenBank/DDBJ whole genome shotgun (WGS) entry which is preliminary data.</text>
</comment>
<dbReference type="PROSITE" id="PS00028">
    <property type="entry name" value="ZINC_FINGER_C2H2_1"/>
    <property type="match status" value="2"/>
</dbReference>
<evidence type="ECO:0000313" key="4">
    <source>
        <dbReference type="EMBL" id="GMT27512.1"/>
    </source>
</evidence>
<evidence type="ECO:0000256" key="2">
    <source>
        <dbReference type="SAM" id="MobiDB-lite"/>
    </source>
</evidence>
<reference evidence="4" key="1">
    <citation type="submission" date="2023-10" db="EMBL/GenBank/DDBJ databases">
        <title>Genome assembly of Pristionchus species.</title>
        <authorList>
            <person name="Yoshida K."/>
            <person name="Sommer R.J."/>
        </authorList>
    </citation>
    <scope>NUCLEOTIDE SEQUENCE</scope>
    <source>
        <strain evidence="4">RS5133</strain>
    </source>
</reference>